<dbReference type="InterPro" id="IPR050982">
    <property type="entry name" value="Auxin_biosynth/cation_transpt"/>
</dbReference>
<feature type="signal peptide" evidence="2">
    <location>
        <begin position="1"/>
        <end position="18"/>
    </location>
</feature>
<dbReference type="Gene3D" id="3.50.50.60">
    <property type="entry name" value="FAD/NAD(P)-binding domain"/>
    <property type="match status" value="2"/>
</dbReference>
<dbReference type="PANTHER" id="PTHR43539:SF23">
    <property type="entry name" value="FAD-DEPENDENT OXIDOREDUCTASE DOMAIN-CONTAINING PROTEIN 2"/>
    <property type="match status" value="1"/>
</dbReference>
<dbReference type="GO" id="GO:0004497">
    <property type="term" value="F:monooxygenase activity"/>
    <property type="evidence" value="ECO:0007669"/>
    <property type="project" value="TreeGrafter"/>
</dbReference>
<dbReference type="GeneTree" id="ENSGT00640000091519"/>
<name>H2YH79_CIOSA</name>
<dbReference type="InParanoid" id="H2YH79"/>
<dbReference type="AlphaFoldDB" id="H2YH79"/>
<evidence type="ECO:0008006" key="5">
    <source>
        <dbReference type="Google" id="ProtNLM"/>
    </source>
</evidence>
<accession>H2YH79</accession>
<dbReference type="SUPFAM" id="SSF51905">
    <property type="entry name" value="FAD/NAD(P)-binding domain"/>
    <property type="match status" value="1"/>
</dbReference>
<keyword evidence="1" id="KW-0560">Oxidoreductase</keyword>
<reference evidence="3" key="2">
    <citation type="submission" date="2025-08" db="UniProtKB">
        <authorList>
            <consortium name="Ensembl"/>
        </authorList>
    </citation>
    <scope>IDENTIFICATION</scope>
</reference>
<dbReference type="Proteomes" id="UP000007875">
    <property type="component" value="Unassembled WGS sequence"/>
</dbReference>
<dbReference type="STRING" id="51511.ENSCSAVP00000004678"/>
<dbReference type="GO" id="GO:0005788">
    <property type="term" value="C:endoplasmic reticulum lumen"/>
    <property type="evidence" value="ECO:0007669"/>
    <property type="project" value="TreeGrafter"/>
</dbReference>
<dbReference type="PANTHER" id="PTHR43539">
    <property type="entry name" value="FLAVIN-BINDING MONOOXYGENASE-LIKE PROTEIN (AFU_ORTHOLOGUE AFUA_4G09220)"/>
    <property type="match status" value="1"/>
</dbReference>
<dbReference type="PRINTS" id="PR00411">
    <property type="entry name" value="PNDRDTASEI"/>
</dbReference>
<reference evidence="4" key="1">
    <citation type="submission" date="2003-08" db="EMBL/GenBank/DDBJ databases">
        <authorList>
            <person name="Birren B."/>
            <person name="Nusbaum C."/>
            <person name="Abebe A."/>
            <person name="Abouelleil A."/>
            <person name="Adekoya E."/>
            <person name="Ait-zahra M."/>
            <person name="Allen N."/>
            <person name="Allen T."/>
            <person name="An P."/>
            <person name="Anderson M."/>
            <person name="Anderson S."/>
            <person name="Arachchi H."/>
            <person name="Armbruster J."/>
            <person name="Bachantsang P."/>
            <person name="Baldwin J."/>
            <person name="Barry A."/>
            <person name="Bayul T."/>
            <person name="Blitshsteyn B."/>
            <person name="Bloom T."/>
            <person name="Blye J."/>
            <person name="Boguslavskiy L."/>
            <person name="Borowsky M."/>
            <person name="Boukhgalter B."/>
            <person name="Brunache A."/>
            <person name="Butler J."/>
            <person name="Calixte N."/>
            <person name="Calvo S."/>
            <person name="Camarata J."/>
            <person name="Campo K."/>
            <person name="Chang J."/>
            <person name="Cheshatsang Y."/>
            <person name="Citroen M."/>
            <person name="Collymore A."/>
            <person name="Considine T."/>
            <person name="Cook A."/>
            <person name="Cooke P."/>
            <person name="Corum B."/>
            <person name="Cuomo C."/>
            <person name="David R."/>
            <person name="Dawoe T."/>
            <person name="Degray S."/>
            <person name="Dodge S."/>
            <person name="Dooley K."/>
            <person name="Dorje P."/>
            <person name="Dorjee K."/>
            <person name="Dorris L."/>
            <person name="Duffey N."/>
            <person name="Dupes A."/>
            <person name="Elkins T."/>
            <person name="Engels R."/>
            <person name="Erickson J."/>
            <person name="Farina A."/>
            <person name="Faro S."/>
            <person name="Ferreira P."/>
            <person name="Fischer H."/>
            <person name="Fitzgerald M."/>
            <person name="Foley K."/>
            <person name="Gage D."/>
            <person name="Galagan J."/>
            <person name="Gearin G."/>
            <person name="Gnerre S."/>
            <person name="Gnirke A."/>
            <person name="Goyette A."/>
            <person name="Graham J."/>
            <person name="Grandbois E."/>
            <person name="Gyaltsen K."/>
            <person name="Hafez N."/>
            <person name="Hagopian D."/>
            <person name="Hagos B."/>
            <person name="Hall J."/>
            <person name="Hatcher B."/>
            <person name="Heller A."/>
            <person name="Higgins H."/>
            <person name="Honan T."/>
            <person name="Horn A."/>
            <person name="Houde N."/>
            <person name="Hughes L."/>
            <person name="Hulme W."/>
            <person name="Husby E."/>
            <person name="Iliev I."/>
            <person name="Jaffe D."/>
            <person name="Jones C."/>
            <person name="Kamal M."/>
            <person name="Kamat A."/>
            <person name="Kamvysselis M."/>
            <person name="Karlsson E."/>
            <person name="Kells C."/>
            <person name="Kieu A."/>
            <person name="Kisner P."/>
            <person name="Kodira C."/>
            <person name="Kulbokas E."/>
            <person name="Labutti K."/>
            <person name="Lama D."/>
            <person name="Landers T."/>
            <person name="Leger J."/>
            <person name="Levine S."/>
            <person name="Lewis D."/>
            <person name="Lewis T."/>
            <person name="Lindblad-toh K."/>
            <person name="Liu X."/>
            <person name="Lokyitsang T."/>
            <person name="Lokyitsang Y."/>
            <person name="Lucien O."/>
            <person name="Lui A."/>
            <person name="Ma L.J."/>
            <person name="Mabbitt R."/>
            <person name="Macdonald J."/>
            <person name="Maclean C."/>
            <person name="Major J."/>
            <person name="Manning J."/>
            <person name="Marabella R."/>
            <person name="Maru K."/>
            <person name="Matthews C."/>
            <person name="Mauceli E."/>
            <person name="Mccarthy M."/>
            <person name="Mcdonough S."/>
            <person name="Mcghee T."/>
            <person name="Meldrim J."/>
            <person name="Meneus L."/>
            <person name="Mesirov J."/>
            <person name="Mihalev A."/>
            <person name="Mihova T."/>
            <person name="Mikkelsen T."/>
            <person name="Mlenga V."/>
            <person name="Moru K."/>
            <person name="Mozes J."/>
            <person name="Mulrain L."/>
            <person name="Munson G."/>
            <person name="Naylor J."/>
            <person name="Newes C."/>
            <person name="Nguyen C."/>
            <person name="Nguyen N."/>
            <person name="Nguyen T."/>
            <person name="Nicol R."/>
            <person name="Nielsen C."/>
            <person name="Nizzari M."/>
            <person name="Norbu C."/>
            <person name="Norbu N."/>
            <person name="O'donnell P."/>
            <person name="Okoawo O."/>
            <person name="O'leary S."/>
            <person name="Omotosho B."/>
            <person name="O'neill K."/>
            <person name="Osman S."/>
            <person name="Parker S."/>
            <person name="Perrin D."/>
            <person name="Phunkhang P."/>
            <person name="Piqani B."/>
            <person name="Purcell S."/>
            <person name="Rachupka T."/>
            <person name="Ramasamy U."/>
            <person name="Rameau R."/>
            <person name="Ray V."/>
            <person name="Raymond C."/>
            <person name="Retta R."/>
            <person name="Richardson S."/>
            <person name="Rise C."/>
            <person name="Rodriguez J."/>
            <person name="Rogers J."/>
            <person name="Rogov P."/>
            <person name="Rutman M."/>
            <person name="Schupbach R."/>
            <person name="Seaman C."/>
            <person name="Settipalli S."/>
            <person name="Sharpe T."/>
            <person name="Sheridan J."/>
            <person name="Sherpa N."/>
            <person name="Shi J."/>
            <person name="Smirnov S."/>
            <person name="Smith C."/>
            <person name="Sougnez C."/>
            <person name="Spencer B."/>
            <person name="Stalker J."/>
            <person name="Stange-thomann N."/>
            <person name="Stavropoulos S."/>
            <person name="Stetson K."/>
            <person name="Stone C."/>
            <person name="Stone S."/>
            <person name="Stubbs M."/>
            <person name="Talamas J."/>
            <person name="Tchuinga P."/>
            <person name="Tenzing P."/>
            <person name="Tesfaye S."/>
            <person name="Theodore J."/>
            <person name="Thoulutsang Y."/>
            <person name="Topham K."/>
            <person name="Towey S."/>
            <person name="Tsamla T."/>
            <person name="Tsomo N."/>
            <person name="Vallee D."/>
            <person name="Vassiliev H."/>
            <person name="Venkataraman V."/>
            <person name="Vinson J."/>
            <person name="Vo A."/>
            <person name="Wade C."/>
            <person name="Wang S."/>
            <person name="Wangchuk T."/>
            <person name="Wangdi T."/>
            <person name="Whittaker C."/>
            <person name="Wilkinson J."/>
            <person name="Wu Y."/>
            <person name="Wyman D."/>
            <person name="Yadav S."/>
            <person name="Yang S."/>
            <person name="Yang X."/>
            <person name="Yeager S."/>
            <person name="Yee E."/>
            <person name="Young G."/>
            <person name="Zainoun J."/>
            <person name="Zembeck L."/>
            <person name="Zimmer A."/>
            <person name="Zody M."/>
            <person name="Lander E."/>
        </authorList>
    </citation>
    <scope>NUCLEOTIDE SEQUENCE [LARGE SCALE GENOMIC DNA]</scope>
</reference>
<protein>
    <recommendedName>
        <fullName evidence="5">FAD/NAD(P)-binding domain-containing protein</fullName>
    </recommendedName>
</protein>
<dbReference type="InterPro" id="IPR036188">
    <property type="entry name" value="FAD/NAD-bd_sf"/>
</dbReference>
<keyword evidence="2" id="KW-0732">Signal</keyword>
<dbReference type="FunFam" id="3.50.50.60:FF:000521">
    <property type="entry name" value="FAD dependent oxidoreductase domain containing 2"/>
    <property type="match status" value="1"/>
</dbReference>
<sequence>MLNLFCSVLLLLLLSVSGKVKSPNYKEYCVIGAGPGGLQMAYFLHNAARNYIVFEKADKAGSFYEIYPIHQKLISINKRYTDRTNKEFNFRHDWNSLVSHDESLKMTKYTNEFFPPADTLVQYLNDFATKLNLKIQYNSTMHDVMKRDDKLFQMWDQHDNAYTCKYVIMATGIAKPNIPLIPGYELIEGYENLSTNLSQFMNQNVLVIGRGNAGHETAQYIYGVTNHVHMMSRSRNKLAWATHYVGHVRAVNNALLDTYHFNSLD</sequence>
<dbReference type="eggNOG" id="KOG1399">
    <property type="taxonomic scope" value="Eukaryota"/>
</dbReference>
<feature type="chain" id="PRO_5003578089" description="FAD/NAD(P)-binding domain-containing protein" evidence="2">
    <location>
        <begin position="19"/>
        <end position="265"/>
    </location>
</feature>
<dbReference type="Pfam" id="PF13738">
    <property type="entry name" value="Pyr_redox_3"/>
    <property type="match status" value="1"/>
</dbReference>
<evidence type="ECO:0000256" key="1">
    <source>
        <dbReference type="ARBA" id="ARBA00023002"/>
    </source>
</evidence>
<evidence type="ECO:0000256" key="2">
    <source>
        <dbReference type="SAM" id="SignalP"/>
    </source>
</evidence>
<reference evidence="3" key="3">
    <citation type="submission" date="2025-09" db="UniProtKB">
        <authorList>
            <consortium name="Ensembl"/>
        </authorList>
    </citation>
    <scope>IDENTIFICATION</scope>
</reference>
<proteinExistence type="predicted"/>
<evidence type="ECO:0000313" key="3">
    <source>
        <dbReference type="Ensembl" id="ENSCSAVP00000004678.1"/>
    </source>
</evidence>
<dbReference type="PRINTS" id="PR00368">
    <property type="entry name" value="FADPNR"/>
</dbReference>
<dbReference type="Ensembl" id="ENSCSAVT00000004745.1">
    <property type="protein sequence ID" value="ENSCSAVP00000004678.1"/>
    <property type="gene ID" value="ENSCSAVG00000002788.1"/>
</dbReference>
<dbReference type="HOGENOM" id="CLU_098147_0_0_1"/>
<dbReference type="GO" id="GO:0050660">
    <property type="term" value="F:flavin adenine dinucleotide binding"/>
    <property type="evidence" value="ECO:0007669"/>
    <property type="project" value="TreeGrafter"/>
</dbReference>
<organism evidence="3 4">
    <name type="scientific">Ciona savignyi</name>
    <name type="common">Pacific transparent sea squirt</name>
    <dbReference type="NCBI Taxonomy" id="51511"/>
    <lineage>
        <taxon>Eukaryota</taxon>
        <taxon>Metazoa</taxon>
        <taxon>Chordata</taxon>
        <taxon>Tunicata</taxon>
        <taxon>Ascidiacea</taxon>
        <taxon>Phlebobranchia</taxon>
        <taxon>Cionidae</taxon>
        <taxon>Ciona</taxon>
    </lineage>
</organism>
<keyword evidence="4" id="KW-1185">Reference proteome</keyword>
<dbReference type="GO" id="GO:0036503">
    <property type="term" value="P:ERAD pathway"/>
    <property type="evidence" value="ECO:0007669"/>
    <property type="project" value="TreeGrafter"/>
</dbReference>
<evidence type="ECO:0000313" key="4">
    <source>
        <dbReference type="Proteomes" id="UP000007875"/>
    </source>
</evidence>
<dbReference type="OMA" id="TITWIEA"/>